<keyword evidence="1" id="KW-0472">Membrane</keyword>
<dbReference type="VEuPathDB" id="PlasmoDB:PVW1_020008500"/>
<gene>
    <name evidence="2" type="ORF">PVT01_020005300</name>
</gene>
<dbReference type="Proteomes" id="UP000196402">
    <property type="component" value="Chromosome 2"/>
</dbReference>
<dbReference type="VEuPathDB" id="PlasmoDB:PVX_096940"/>
<evidence type="ECO:0000256" key="1">
    <source>
        <dbReference type="SAM" id="Phobius"/>
    </source>
</evidence>
<feature type="transmembrane region" description="Helical" evidence="1">
    <location>
        <begin position="255"/>
        <end position="274"/>
    </location>
</feature>
<keyword evidence="1" id="KW-0812">Transmembrane</keyword>
<dbReference type="AlphaFoldDB" id="A0A1G4GR62"/>
<dbReference type="EMBL" id="LT615240">
    <property type="protein sequence ID" value="SCO65065.1"/>
    <property type="molecule type" value="Genomic_DNA"/>
</dbReference>
<organism evidence="2 3">
    <name type="scientific">Plasmodium vivax</name>
    <name type="common">malaria parasite P. vivax</name>
    <dbReference type="NCBI Taxonomy" id="5855"/>
    <lineage>
        <taxon>Eukaryota</taxon>
        <taxon>Sar</taxon>
        <taxon>Alveolata</taxon>
        <taxon>Apicomplexa</taxon>
        <taxon>Aconoidasida</taxon>
        <taxon>Haemosporida</taxon>
        <taxon>Plasmodiidae</taxon>
        <taxon>Plasmodium</taxon>
        <taxon>Plasmodium (Plasmodium)</taxon>
    </lineage>
</organism>
<protein>
    <submittedName>
        <fullName evidence="2">VIR protein</fullName>
    </submittedName>
</protein>
<keyword evidence="1" id="KW-1133">Transmembrane helix</keyword>
<dbReference type="VEuPathDB" id="PlasmoDB:PVPAM_020008400"/>
<dbReference type="VEuPathDB" id="PlasmoDB:PVP01_0200900"/>
<dbReference type="InterPro" id="IPR008780">
    <property type="entry name" value="Plasmodium_Vir"/>
</dbReference>
<sequence>MEDHDELPEYFTLPLTTYEKYDDLQELPLFKNYKQLNDDNLGGYANMCSDLMHGHDVDLGLVQLCRKLERNLQDISNGEKYADITNDKKRCTYLKYWFFDNFLTLHDWKDVWKISDKWKALTEKHSYIKCNFDENYNNSKYLMMDIIVDFYEYYNNKDINEVQGKMEARRGFVNYFKEYYDTYKQIEQSCCTDTSSSLCKKFHECDEHCRTFLDSLMPKVEAHIEAEKKSLQIFEVLKKIPKFITEHLGSNGGSAVDAILAVLIGLSFMFLILYKYTPLGDRVRLHIFKKKRKWKNLDEEVDRLYHSYETQQGHSNNRKYTIAYNSFPNRGNY</sequence>
<evidence type="ECO:0000313" key="3">
    <source>
        <dbReference type="Proteomes" id="UP000196402"/>
    </source>
</evidence>
<accession>A0A1G4GR62</accession>
<evidence type="ECO:0000313" key="2">
    <source>
        <dbReference type="EMBL" id="SCO65065.1"/>
    </source>
</evidence>
<name>A0A1G4GR62_PLAVI</name>
<proteinExistence type="predicted"/>
<dbReference type="Pfam" id="PF05795">
    <property type="entry name" value="Plasmodium_Vir"/>
    <property type="match status" value="1"/>
</dbReference>
<reference evidence="2 3" key="1">
    <citation type="submission" date="2016-07" db="EMBL/GenBank/DDBJ databases">
        <authorList>
            <consortium name="Pathogen Informatics"/>
        </authorList>
    </citation>
    <scope>NUCLEOTIDE SEQUENCE [LARGE SCALE GENOMIC DNA]</scope>
</reference>